<evidence type="ECO:0000256" key="4">
    <source>
        <dbReference type="PROSITE-ProRule" id="PRU00108"/>
    </source>
</evidence>
<feature type="region of interest" description="Disordered" evidence="5">
    <location>
        <begin position="57"/>
        <end position="82"/>
    </location>
</feature>
<dbReference type="CDD" id="cd00086">
    <property type="entry name" value="homeodomain"/>
    <property type="match status" value="1"/>
</dbReference>
<proteinExistence type="predicted"/>
<dbReference type="OrthoDB" id="10056939at2759"/>
<dbReference type="GO" id="GO:0005634">
    <property type="term" value="C:nucleus"/>
    <property type="evidence" value="ECO:0007669"/>
    <property type="project" value="UniProtKB-SubCell"/>
</dbReference>
<keyword evidence="2 4" id="KW-0371">Homeobox</keyword>
<dbReference type="PANTHER" id="PTHR11850">
    <property type="entry name" value="HOMEOBOX PROTEIN TRANSCRIPTION FACTORS"/>
    <property type="match status" value="1"/>
</dbReference>
<organism evidence="7 8">
    <name type="scientific">Pomacea canaliculata</name>
    <name type="common">Golden apple snail</name>
    <dbReference type="NCBI Taxonomy" id="400727"/>
    <lineage>
        <taxon>Eukaryota</taxon>
        <taxon>Metazoa</taxon>
        <taxon>Spiralia</taxon>
        <taxon>Lophotrochozoa</taxon>
        <taxon>Mollusca</taxon>
        <taxon>Gastropoda</taxon>
        <taxon>Caenogastropoda</taxon>
        <taxon>Architaenioglossa</taxon>
        <taxon>Ampullarioidea</taxon>
        <taxon>Ampullariidae</taxon>
        <taxon>Pomacea</taxon>
    </lineage>
</organism>
<dbReference type="InterPro" id="IPR001356">
    <property type="entry name" value="HD"/>
</dbReference>
<evidence type="ECO:0000313" key="7">
    <source>
        <dbReference type="EMBL" id="PVD35959.1"/>
    </source>
</evidence>
<keyword evidence="1 4" id="KW-0238">DNA-binding</keyword>
<dbReference type="SUPFAM" id="SSF46689">
    <property type="entry name" value="Homeodomain-like"/>
    <property type="match status" value="1"/>
</dbReference>
<keyword evidence="8" id="KW-1185">Reference proteome</keyword>
<dbReference type="PROSITE" id="PS50071">
    <property type="entry name" value="HOMEOBOX_2"/>
    <property type="match status" value="1"/>
</dbReference>
<comment type="caution">
    <text evidence="7">The sequence shown here is derived from an EMBL/GenBank/DDBJ whole genome shotgun (WGS) entry which is preliminary data.</text>
</comment>
<dbReference type="GO" id="GO:0003677">
    <property type="term" value="F:DNA binding"/>
    <property type="evidence" value="ECO:0007669"/>
    <property type="project" value="UniProtKB-UniRule"/>
</dbReference>
<feature type="domain" description="Homeobox" evidence="6">
    <location>
        <begin position="71"/>
        <end position="134"/>
    </location>
</feature>
<evidence type="ECO:0000256" key="2">
    <source>
        <dbReference type="ARBA" id="ARBA00023155"/>
    </source>
</evidence>
<dbReference type="InterPro" id="IPR008422">
    <property type="entry name" value="KN_HD"/>
</dbReference>
<evidence type="ECO:0000256" key="5">
    <source>
        <dbReference type="SAM" id="MobiDB-lite"/>
    </source>
</evidence>
<dbReference type="InterPro" id="IPR050224">
    <property type="entry name" value="TALE_homeobox"/>
</dbReference>
<dbReference type="Proteomes" id="UP000245119">
    <property type="component" value="Linkage Group LG2"/>
</dbReference>
<keyword evidence="3 4" id="KW-0539">Nucleus</keyword>
<name>A0A2T7PRA9_POMCA</name>
<sequence length="139" mass="15090">MAGGGQMGDMGIPAPLHIMTTMGPPTKVMVSLGQGSFVSPGMAGAVAFRQMKDGPDMLGEGSSVVGSTGQKTESKKHPSLPKEAVSLMMEWLRGHKDNPYPNDDEKAMLIKQTGLTINQINYWFTNARRRILPKWAQCK</sequence>
<evidence type="ECO:0000313" key="8">
    <source>
        <dbReference type="Proteomes" id="UP000245119"/>
    </source>
</evidence>
<dbReference type="InterPro" id="IPR009057">
    <property type="entry name" value="Homeodomain-like_sf"/>
</dbReference>
<dbReference type="GO" id="GO:0006355">
    <property type="term" value="P:regulation of DNA-templated transcription"/>
    <property type="evidence" value="ECO:0007669"/>
    <property type="project" value="InterPro"/>
</dbReference>
<evidence type="ECO:0000256" key="1">
    <source>
        <dbReference type="ARBA" id="ARBA00023125"/>
    </source>
</evidence>
<dbReference type="EMBL" id="PZQS01000002">
    <property type="protein sequence ID" value="PVD35959.1"/>
    <property type="molecule type" value="Genomic_DNA"/>
</dbReference>
<feature type="DNA-binding region" description="Homeobox" evidence="4">
    <location>
        <begin position="73"/>
        <end position="135"/>
    </location>
</feature>
<gene>
    <name evidence="7" type="ORF">C0Q70_02928</name>
</gene>
<dbReference type="Pfam" id="PF05920">
    <property type="entry name" value="Homeobox_KN"/>
    <property type="match status" value="1"/>
</dbReference>
<comment type="subcellular location">
    <subcellularLocation>
        <location evidence="4">Nucleus</location>
    </subcellularLocation>
</comment>
<accession>A0A2T7PRA9</accession>
<dbReference type="SMART" id="SM00389">
    <property type="entry name" value="HOX"/>
    <property type="match status" value="1"/>
</dbReference>
<evidence type="ECO:0000259" key="6">
    <source>
        <dbReference type="PROSITE" id="PS50071"/>
    </source>
</evidence>
<protein>
    <recommendedName>
        <fullName evidence="6">Homeobox domain-containing protein</fullName>
    </recommendedName>
</protein>
<dbReference type="Gene3D" id="1.10.10.60">
    <property type="entry name" value="Homeodomain-like"/>
    <property type="match status" value="1"/>
</dbReference>
<evidence type="ECO:0000256" key="3">
    <source>
        <dbReference type="ARBA" id="ARBA00023242"/>
    </source>
</evidence>
<reference evidence="7 8" key="1">
    <citation type="submission" date="2018-04" db="EMBL/GenBank/DDBJ databases">
        <title>The genome of golden apple snail Pomacea canaliculata provides insight into stress tolerance and invasive adaptation.</title>
        <authorList>
            <person name="Liu C."/>
            <person name="Liu B."/>
            <person name="Ren Y."/>
            <person name="Zhang Y."/>
            <person name="Wang H."/>
            <person name="Li S."/>
            <person name="Jiang F."/>
            <person name="Yin L."/>
            <person name="Zhang G."/>
            <person name="Qian W."/>
            <person name="Fan W."/>
        </authorList>
    </citation>
    <scope>NUCLEOTIDE SEQUENCE [LARGE SCALE GENOMIC DNA]</scope>
    <source>
        <strain evidence="7">SZHN2017</strain>
        <tissue evidence="7">Muscle</tissue>
    </source>
</reference>
<dbReference type="AlphaFoldDB" id="A0A2T7PRA9"/>